<proteinExistence type="predicted"/>
<sequence length="112" mass="13005">MDIYIISSDNDPVTSESGGGQGRLELQWYRWLWKLYITVMKAKLKEQFNRGAEIIARLRVTLATDSEIGSRERERAVLSFTCLIKDLTKRTVCLCQPRGDGETMFWRKRSKS</sequence>
<gene>
    <name evidence="1" type="ORF">PoB_002976100</name>
</gene>
<organism evidence="1 2">
    <name type="scientific">Plakobranchus ocellatus</name>
    <dbReference type="NCBI Taxonomy" id="259542"/>
    <lineage>
        <taxon>Eukaryota</taxon>
        <taxon>Metazoa</taxon>
        <taxon>Spiralia</taxon>
        <taxon>Lophotrochozoa</taxon>
        <taxon>Mollusca</taxon>
        <taxon>Gastropoda</taxon>
        <taxon>Heterobranchia</taxon>
        <taxon>Euthyneura</taxon>
        <taxon>Panpulmonata</taxon>
        <taxon>Sacoglossa</taxon>
        <taxon>Placobranchoidea</taxon>
        <taxon>Plakobranchidae</taxon>
        <taxon>Plakobranchus</taxon>
    </lineage>
</organism>
<accession>A0AAV4A996</accession>
<keyword evidence="2" id="KW-1185">Reference proteome</keyword>
<reference evidence="1 2" key="1">
    <citation type="journal article" date="2021" name="Elife">
        <title>Chloroplast acquisition without the gene transfer in kleptoplastic sea slugs, Plakobranchus ocellatus.</title>
        <authorList>
            <person name="Maeda T."/>
            <person name="Takahashi S."/>
            <person name="Yoshida T."/>
            <person name="Shimamura S."/>
            <person name="Takaki Y."/>
            <person name="Nagai Y."/>
            <person name="Toyoda A."/>
            <person name="Suzuki Y."/>
            <person name="Arimoto A."/>
            <person name="Ishii H."/>
            <person name="Satoh N."/>
            <person name="Nishiyama T."/>
            <person name="Hasebe M."/>
            <person name="Maruyama T."/>
            <person name="Minagawa J."/>
            <person name="Obokata J."/>
            <person name="Shigenobu S."/>
        </authorList>
    </citation>
    <scope>NUCLEOTIDE SEQUENCE [LARGE SCALE GENOMIC DNA]</scope>
</reference>
<name>A0AAV4A996_9GAST</name>
<dbReference type="AlphaFoldDB" id="A0AAV4A996"/>
<dbReference type="Proteomes" id="UP000735302">
    <property type="component" value="Unassembled WGS sequence"/>
</dbReference>
<evidence type="ECO:0000313" key="2">
    <source>
        <dbReference type="Proteomes" id="UP000735302"/>
    </source>
</evidence>
<comment type="caution">
    <text evidence="1">The sequence shown here is derived from an EMBL/GenBank/DDBJ whole genome shotgun (WGS) entry which is preliminary data.</text>
</comment>
<dbReference type="EMBL" id="BLXT01003724">
    <property type="protein sequence ID" value="GFO03256.1"/>
    <property type="molecule type" value="Genomic_DNA"/>
</dbReference>
<protein>
    <submittedName>
        <fullName evidence="1">Uncharacterized protein</fullName>
    </submittedName>
</protein>
<evidence type="ECO:0000313" key="1">
    <source>
        <dbReference type="EMBL" id="GFO03256.1"/>
    </source>
</evidence>